<dbReference type="Pfam" id="PF00668">
    <property type="entry name" value="Condensation"/>
    <property type="match status" value="1"/>
</dbReference>
<dbReference type="Proteomes" id="UP000248776">
    <property type="component" value="Unassembled WGS sequence"/>
</dbReference>
<organism evidence="3 4">
    <name type="scientific">Streptococcus salivarius</name>
    <dbReference type="NCBI Taxonomy" id="1304"/>
    <lineage>
        <taxon>Bacteria</taxon>
        <taxon>Bacillati</taxon>
        <taxon>Bacillota</taxon>
        <taxon>Bacilli</taxon>
        <taxon>Lactobacillales</taxon>
        <taxon>Streptococcaceae</taxon>
        <taxon>Streptococcus</taxon>
    </lineage>
</organism>
<name>A0AA45HTQ5_STRSL</name>
<dbReference type="GO" id="GO:0043041">
    <property type="term" value="P:amino acid activation for nonribosomal peptide biosynthetic process"/>
    <property type="evidence" value="ECO:0007669"/>
    <property type="project" value="TreeGrafter"/>
</dbReference>
<comment type="caution">
    <text evidence="3">The sequence shown here is derived from an EMBL/GenBank/DDBJ whole genome shotgun (WGS) entry which is preliminary data.</text>
</comment>
<proteinExistence type="predicted"/>
<dbReference type="Pfam" id="PF00550">
    <property type="entry name" value="PP-binding"/>
    <property type="match status" value="1"/>
</dbReference>
<protein>
    <recommendedName>
        <fullName evidence="2">Carrier domain-containing protein</fullName>
    </recommendedName>
</protein>
<evidence type="ECO:0000313" key="3">
    <source>
        <dbReference type="EMBL" id="PZD55803.1"/>
    </source>
</evidence>
<dbReference type="SUPFAM" id="SSF52777">
    <property type="entry name" value="CoA-dependent acyltransferases"/>
    <property type="match status" value="1"/>
</dbReference>
<evidence type="ECO:0000259" key="2">
    <source>
        <dbReference type="PROSITE" id="PS50075"/>
    </source>
</evidence>
<dbReference type="GO" id="GO:0005737">
    <property type="term" value="C:cytoplasm"/>
    <property type="evidence" value="ECO:0007669"/>
    <property type="project" value="TreeGrafter"/>
</dbReference>
<dbReference type="InterPro" id="IPR023213">
    <property type="entry name" value="CAT-like_dom_sf"/>
</dbReference>
<dbReference type="PANTHER" id="PTHR45527:SF1">
    <property type="entry name" value="FATTY ACID SYNTHASE"/>
    <property type="match status" value="1"/>
</dbReference>
<dbReference type="Gene3D" id="3.30.300.30">
    <property type="match status" value="2"/>
</dbReference>
<dbReference type="InterPro" id="IPR042099">
    <property type="entry name" value="ANL_N_sf"/>
</dbReference>
<dbReference type="InterPro" id="IPR036736">
    <property type="entry name" value="ACP-like_sf"/>
</dbReference>
<dbReference type="Gene3D" id="3.30.559.10">
    <property type="entry name" value="Chloramphenicol acetyltransferase-like domain"/>
    <property type="match status" value="1"/>
</dbReference>
<dbReference type="SUPFAM" id="SSF47336">
    <property type="entry name" value="ACP-like"/>
    <property type="match status" value="2"/>
</dbReference>
<dbReference type="GO" id="GO:0044550">
    <property type="term" value="P:secondary metabolite biosynthetic process"/>
    <property type="evidence" value="ECO:0007669"/>
    <property type="project" value="TreeGrafter"/>
</dbReference>
<dbReference type="Gene3D" id="1.10.1200.10">
    <property type="entry name" value="ACP-like"/>
    <property type="match status" value="2"/>
</dbReference>
<dbReference type="RefSeq" id="WP_110981342.1">
    <property type="nucleotide sequence ID" value="NZ_NSIW01000018.1"/>
</dbReference>
<sequence length="1566" mass="180399">MIFSDIFWKYNCKVAIEYDGLQISYDELCDKVNYFSKLLLREGVKVGSKILIKSEKCPDLVYFIFAIWNLGATYVPLSYDANHDYETMLINELSPDFIIKISKDSNQIEKVGSHYRKIIDSQLTENLFCNSSHDTAYILFSSGTTGQPKGAKISYKNLNNLCSWIECFFSAEEVSHVVWGASISFDLSILELIVTFLHGGTLYIKQTLLEINQTSDISLSCIFATPTVFDNLNGDKLNTFKLKTIFLGGETLHPAKANKIRNNYNSVRLINAYGPTENTIVSTVYEITDSIQNSRVPIGKPIKGVSYEIWNDSGIEKMEGELILFGENLGSGYTLEKLNNEYFGIKDGKKFFRTGDLVRRNHLDQLEYLGRKDFEIKINGQKANLQGIESIIMKYPSIKDAIVVKNDQNILESYIIVEDGSNLDTNSLRNFLLSYLPSYSVPSKINIVSNFKFNNSGKKIAISSNYIPKYDHNEKLDFKEYLINSLSEMCGIQVKEEDDFFSVGGDSIRGMILIMELNSKFNIDIPINELMRVPNFLTLIENFKKNQYIKDINYTNKVTFRKEIIELLKLNDTQELEDRHYNECFAVRILQDNGYLESLEQKITIFKNLISTIEPTNEGYSYTERKDLIKNIVTKQFFDYKYDYNNFLRNIKTDICYKFHLRTELPIKINILHYKDCIVINFVIHHIAIDELTKLKLFESLFYDGEVLTNISLYPSLKKESFKKENEFWKNYLNKSYSINFSTDFNRNPINNHLGNRVYSKIENFSDILEKKSRYLKVSEFSFLYTITAICFQVIMEDSPLIGIPSNNRNLYKVNPNELGYYVQVVPTIFEFPSNNAFAEVVKSTHDMLQQLLLNQTPDLNDIMKNTRIDDSFTDSICPIMMTYENNSLEHDNLEELMVFNDFSQNDITVLYKKNKNDLQIVIEYNETIYRRSTILAIENMLKTIINNIEANLFANINDINLTTQVQLPQPKNNLHESQIASISELVNKSFEQNSSRIALERGDSFITYEELKNLSDKVMAIIYNIFLNKMDFKQTVLVYCCSDFESIIVIISLLRLGINFCCITKETPKERIKKIVEICQSQYCITMKDEVSEFYSDFNLEVINPSNIDFDYKLASSSFDSHSVREDDLAYTIFTSGSTGEPKAIDISQVSLSYHILSAIQTYDIDYSSKILQISSITFDVAMSDILCSIVSGGSLVLIEESMHYNPRKISEIISKNEITHINCTPTFLKSLNKDDLSNLKIINLGGEVASKSLIEEWRDKVQLFISYGPSECTICTSAVSVNENTHHSTIGYPIGYNKYYVCDKNGRILPSGIPGYLFITGPQLMRGYRGIASGLTHLRFNEEMILAFNTGDIVKLEEDLSYTFIERSGSLTKINGNRISLKEIDYELEKCHNIMNAATIIHKNELCSFIVSDELVNFEEISNSLSLVLPMYMIPQNYFYIEKIPITVSGKVNYKSLQQLIENKEFEVRKLTYTENELMLIWKDILNFEGKILPNTSFYEIGGNSLYYSILINHIFKKWNVMIEIHQIASLRTLSRISNFIDINKITVLETEQDFKGKYNEHIW</sequence>
<dbReference type="Gene3D" id="3.30.559.30">
    <property type="entry name" value="Nonribosomal peptide synthetase, condensation domain"/>
    <property type="match status" value="1"/>
</dbReference>
<dbReference type="PROSITE" id="PS00455">
    <property type="entry name" value="AMP_BINDING"/>
    <property type="match status" value="1"/>
</dbReference>
<evidence type="ECO:0000256" key="1">
    <source>
        <dbReference type="ARBA" id="ARBA00001957"/>
    </source>
</evidence>
<dbReference type="SUPFAM" id="SSF56801">
    <property type="entry name" value="Acetyl-CoA synthetase-like"/>
    <property type="match status" value="2"/>
</dbReference>
<accession>A0AA45HTQ5</accession>
<feature type="domain" description="Carrier" evidence="2">
    <location>
        <begin position="473"/>
        <end position="547"/>
    </location>
</feature>
<dbReference type="Pfam" id="PF00501">
    <property type="entry name" value="AMP-binding"/>
    <property type="match status" value="2"/>
</dbReference>
<dbReference type="PROSITE" id="PS50075">
    <property type="entry name" value="CARRIER"/>
    <property type="match status" value="1"/>
</dbReference>
<dbReference type="InterPro" id="IPR000873">
    <property type="entry name" value="AMP-dep_synth/lig_dom"/>
</dbReference>
<comment type="cofactor">
    <cofactor evidence="1">
        <name>pantetheine 4'-phosphate</name>
        <dbReference type="ChEBI" id="CHEBI:47942"/>
    </cofactor>
</comment>
<reference evidence="3 4" key="1">
    <citation type="submission" date="2017-08" db="EMBL/GenBank/DDBJ databases">
        <title>Streptococcus salivarius strain HS0302 Genome.</title>
        <authorList>
            <person name="Smith J."/>
            <person name="Deng P."/>
            <person name="Geng M."/>
        </authorList>
    </citation>
    <scope>NUCLEOTIDE SEQUENCE [LARGE SCALE GENOMIC DNA]</scope>
    <source>
        <strain evidence="3 4">HS0302</strain>
    </source>
</reference>
<dbReference type="InterPro" id="IPR001242">
    <property type="entry name" value="Condensation_dom"/>
</dbReference>
<dbReference type="GO" id="GO:0031177">
    <property type="term" value="F:phosphopantetheine binding"/>
    <property type="evidence" value="ECO:0007669"/>
    <property type="project" value="TreeGrafter"/>
</dbReference>
<dbReference type="GO" id="GO:0008610">
    <property type="term" value="P:lipid biosynthetic process"/>
    <property type="evidence" value="ECO:0007669"/>
    <property type="project" value="UniProtKB-ARBA"/>
</dbReference>
<dbReference type="PANTHER" id="PTHR45527">
    <property type="entry name" value="NONRIBOSOMAL PEPTIDE SYNTHETASE"/>
    <property type="match status" value="1"/>
</dbReference>
<evidence type="ECO:0000313" key="4">
    <source>
        <dbReference type="Proteomes" id="UP000248776"/>
    </source>
</evidence>
<gene>
    <name evidence="3" type="ORF">CKU37_08885</name>
</gene>
<dbReference type="GO" id="GO:0003824">
    <property type="term" value="F:catalytic activity"/>
    <property type="evidence" value="ECO:0007669"/>
    <property type="project" value="InterPro"/>
</dbReference>
<dbReference type="InterPro" id="IPR045851">
    <property type="entry name" value="AMP-bd_C_sf"/>
</dbReference>
<dbReference type="InterPro" id="IPR009081">
    <property type="entry name" value="PP-bd_ACP"/>
</dbReference>
<dbReference type="Gene3D" id="3.40.50.12780">
    <property type="entry name" value="N-terminal domain of ligase-like"/>
    <property type="match status" value="2"/>
</dbReference>
<dbReference type="InterPro" id="IPR020845">
    <property type="entry name" value="AMP-binding_CS"/>
</dbReference>
<dbReference type="EMBL" id="NSIW01000018">
    <property type="protein sequence ID" value="PZD55803.1"/>
    <property type="molecule type" value="Genomic_DNA"/>
</dbReference>